<protein>
    <submittedName>
        <fullName evidence="2">Uncharacterized protein</fullName>
    </submittedName>
</protein>
<evidence type="ECO:0000256" key="1">
    <source>
        <dbReference type="SAM" id="MobiDB-lite"/>
    </source>
</evidence>
<feature type="region of interest" description="Disordered" evidence="1">
    <location>
        <begin position="87"/>
        <end position="106"/>
    </location>
</feature>
<dbReference type="AlphaFoldDB" id="A0A5B7G1I4"/>
<gene>
    <name evidence="2" type="ORF">E2C01_044826</name>
</gene>
<evidence type="ECO:0000313" key="3">
    <source>
        <dbReference type="Proteomes" id="UP000324222"/>
    </source>
</evidence>
<organism evidence="2 3">
    <name type="scientific">Portunus trituberculatus</name>
    <name type="common">Swimming crab</name>
    <name type="synonym">Neptunus trituberculatus</name>
    <dbReference type="NCBI Taxonomy" id="210409"/>
    <lineage>
        <taxon>Eukaryota</taxon>
        <taxon>Metazoa</taxon>
        <taxon>Ecdysozoa</taxon>
        <taxon>Arthropoda</taxon>
        <taxon>Crustacea</taxon>
        <taxon>Multicrustacea</taxon>
        <taxon>Malacostraca</taxon>
        <taxon>Eumalacostraca</taxon>
        <taxon>Eucarida</taxon>
        <taxon>Decapoda</taxon>
        <taxon>Pleocyemata</taxon>
        <taxon>Brachyura</taxon>
        <taxon>Eubrachyura</taxon>
        <taxon>Portunoidea</taxon>
        <taxon>Portunidae</taxon>
        <taxon>Portuninae</taxon>
        <taxon>Portunus</taxon>
    </lineage>
</organism>
<dbReference type="Proteomes" id="UP000324222">
    <property type="component" value="Unassembled WGS sequence"/>
</dbReference>
<dbReference type="EMBL" id="VSRR010009864">
    <property type="protein sequence ID" value="MPC50988.1"/>
    <property type="molecule type" value="Genomic_DNA"/>
</dbReference>
<reference evidence="2 3" key="1">
    <citation type="submission" date="2019-05" db="EMBL/GenBank/DDBJ databases">
        <title>Another draft genome of Portunus trituberculatus and its Hox gene families provides insights of decapod evolution.</title>
        <authorList>
            <person name="Jeong J.-H."/>
            <person name="Song I."/>
            <person name="Kim S."/>
            <person name="Choi T."/>
            <person name="Kim D."/>
            <person name="Ryu S."/>
            <person name="Kim W."/>
        </authorList>
    </citation>
    <scope>NUCLEOTIDE SEQUENCE [LARGE SCALE GENOMIC DNA]</scope>
    <source>
        <tissue evidence="2">Muscle</tissue>
    </source>
</reference>
<evidence type="ECO:0000313" key="2">
    <source>
        <dbReference type="EMBL" id="MPC50988.1"/>
    </source>
</evidence>
<keyword evidence="3" id="KW-1185">Reference proteome</keyword>
<accession>A0A5B7G1I4</accession>
<sequence length="106" mass="11306">MVVSRFSASAPNSNVEGDGWVLSTKLVDSCGGNGEATDHSLFLVAGPLPAAAVACCRCRRRRLFKTSSRHLRLSSGRGRYVLHIQRGASPFPGVGEPPTDPPLMDQ</sequence>
<proteinExistence type="predicted"/>
<comment type="caution">
    <text evidence="2">The sequence shown here is derived from an EMBL/GenBank/DDBJ whole genome shotgun (WGS) entry which is preliminary data.</text>
</comment>
<name>A0A5B7G1I4_PORTR</name>